<protein>
    <recommendedName>
        <fullName evidence="1">Exonuclease domain-containing protein</fullName>
    </recommendedName>
</protein>
<dbReference type="InterPro" id="IPR036397">
    <property type="entry name" value="RNaseH_sf"/>
</dbReference>
<dbReference type="InterPro" id="IPR012337">
    <property type="entry name" value="RNaseH-like_sf"/>
</dbReference>
<dbReference type="SUPFAM" id="SSF53098">
    <property type="entry name" value="Ribonuclease H-like"/>
    <property type="match status" value="1"/>
</dbReference>
<proteinExistence type="predicted"/>
<dbReference type="STRING" id="1798468.A2110_00055"/>
<organism evidence="2 3">
    <name type="scientific">Candidatus Jorgensenbacteria bacterium GWA1_54_12</name>
    <dbReference type="NCBI Taxonomy" id="1798468"/>
    <lineage>
        <taxon>Bacteria</taxon>
        <taxon>Candidatus Joergenseniibacteriota</taxon>
    </lineage>
</organism>
<dbReference type="GO" id="GO:0003676">
    <property type="term" value="F:nucleic acid binding"/>
    <property type="evidence" value="ECO:0007669"/>
    <property type="project" value="InterPro"/>
</dbReference>
<name>A0A1F6BJK6_9BACT</name>
<evidence type="ECO:0000313" key="3">
    <source>
        <dbReference type="Proteomes" id="UP000176273"/>
    </source>
</evidence>
<feature type="domain" description="Exonuclease" evidence="1">
    <location>
        <begin position="7"/>
        <end position="180"/>
    </location>
</feature>
<gene>
    <name evidence="2" type="ORF">A2110_00055</name>
</gene>
<dbReference type="PANTHER" id="PTHR30231:SF41">
    <property type="entry name" value="DNA POLYMERASE III SUBUNIT EPSILON"/>
    <property type="match status" value="1"/>
</dbReference>
<dbReference type="CDD" id="cd06127">
    <property type="entry name" value="DEDDh"/>
    <property type="match status" value="1"/>
</dbReference>
<accession>A0A1F6BJK6</accession>
<comment type="caution">
    <text evidence="2">The sequence shown here is derived from an EMBL/GenBank/DDBJ whole genome shotgun (WGS) entry which is preliminary data.</text>
</comment>
<dbReference type="EMBL" id="MFKH01000017">
    <property type="protein sequence ID" value="OGG36717.1"/>
    <property type="molecule type" value="Genomic_DNA"/>
</dbReference>
<dbReference type="PANTHER" id="PTHR30231">
    <property type="entry name" value="DNA POLYMERASE III SUBUNIT EPSILON"/>
    <property type="match status" value="1"/>
</dbReference>
<dbReference type="Gene3D" id="3.30.420.10">
    <property type="entry name" value="Ribonuclease H-like superfamily/Ribonuclease H"/>
    <property type="match status" value="1"/>
</dbReference>
<dbReference type="Proteomes" id="UP000176273">
    <property type="component" value="Unassembled WGS sequence"/>
</dbReference>
<dbReference type="GO" id="GO:0005829">
    <property type="term" value="C:cytosol"/>
    <property type="evidence" value="ECO:0007669"/>
    <property type="project" value="TreeGrafter"/>
</dbReference>
<dbReference type="SMART" id="SM00479">
    <property type="entry name" value="EXOIII"/>
    <property type="match status" value="1"/>
</dbReference>
<dbReference type="Pfam" id="PF00929">
    <property type="entry name" value="RNase_T"/>
    <property type="match status" value="1"/>
</dbReference>
<reference evidence="2 3" key="1">
    <citation type="journal article" date="2016" name="Nat. Commun.">
        <title>Thousands of microbial genomes shed light on interconnected biogeochemical processes in an aquifer system.</title>
        <authorList>
            <person name="Anantharaman K."/>
            <person name="Brown C.T."/>
            <person name="Hug L.A."/>
            <person name="Sharon I."/>
            <person name="Castelle C.J."/>
            <person name="Probst A.J."/>
            <person name="Thomas B.C."/>
            <person name="Singh A."/>
            <person name="Wilkins M.J."/>
            <person name="Karaoz U."/>
            <person name="Brodie E.L."/>
            <person name="Williams K.H."/>
            <person name="Hubbard S.S."/>
            <person name="Banfield J.F."/>
        </authorList>
    </citation>
    <scope>NUCLEOTIDE SEQUENCE [LARGE SCALE GENOMIC DNA]</scope>
</reference>
<sequence>MDFRERPLAVVDIETSGDDELKHEILEIGLLVVQQKDFEVIDSGNWLIKPYHIENAVPAALSRNGYNDHDWRDAKELSEVMPMFSEKTTNAIFTSFNVSFDWSFIKNAFRVTGAPNLMDYHRLDILTLAWAMGGDGLEHFNLKAVCEFFGIEPEPDPHRAINGAETALNILRKLKLEKLTPTV</sequence>
<dbReference type="GO" id="GO:0045004">
    <property type="term" value="P:DNA replication proofreading"/>
    <property type="evidence" value="ECO:0007669"/>
    <property type="project" value="TreeGrafter"/>
</dbReference>
<evidence type="ECO:0000313" key="2">
    <source>
        <dbReference type="EMBL" id="OGG36717.1"/>
    </source>
</evidence>
<dbReference type="InterPro" id="IPR013520">
    <property type="entry name" value="Ribonucl_H"/>
</dbReference>
<dbReference type="AlphaFoldDB" id="A0A1F6BJK6"/>
<evidence type="ECO:0000259" key="1">
    <source>
        <dbReference type="SMART" id="SM00479"/>
    </source>
</evidence>
<dbReference type="GO" id="GO:0008408">
    <property type="term" value="F:3'-5' exonuclease activity"/>
    <property type="evidence" value="ECO:0007669"/>
    <property type="project" value="TreeGrafter"/>
</dbReference>